<dbReference type="PANTHER" id="PTHR10655">
    <property type="entry name" value="LYSOPHOSPHOLIPASE-RELATED"/>
    <property type="match status" value="1"/>
</dbReference>
<sequence length="226" mass="24805">MWFDIARLPDPEYRRETQLRGLAESAAQLDPLVREEARKVGARNVILGGISNGSAMSMALLLAIGAEMSLGGYIGLCSYLPYQRDIMEAVTGKGIGQEDEILGEENPFGGDDDGDEAEKSPTAKAMEFVRDLLDMESLPSEVTEQQTPQGLPPVFLGHGALDEKKPPALGEAAADTLRACGFQVTWKLYPELGHWYQVPEEIDDIVKFVESRVGWKIVRYSLMDGS</sequence>
<dbReference type="EMBL" id="JAGTJQ010000009">
    <property type="protein sequence ID" value="KAH7024447.1"/>
    <property type="molecule type" value="Genomic_DNA"/>
</dbReference>
<dbReference type="Pfam" id="PF02230">
    <property type="entry name" value="Abhydrolase_2"/>
    <property type="match status" value="1"/>
</dbReference>
<dbReference type="GO" id="GO:0052689">
    <property type="term" value="F:carboxylic ester hydrolase activity"/>
    <property type="evidence" value="ECO:0007669"/>
    <property type="project" value="TreeGrafter"/>
</dbReference>
<name>A0A9P9BL07_9PEZI</name>
<dbReference type="OrthoDB" id="2418081at2759"/>
<evidence type="ECO:0000313" key="4">
    <source>
        <dbReference type="EMBL" id="KAH7024447.1"/>
    </source>
</evidence>
<dbReference type="SUPFAM" id="SSF53474">
    <property type="entry name" value="alpha/beta-Hydrolases"/>
    <property type="match status" value="1"/>
</dbReference>
<organism evidence="4 5">
    <name type="scientific">Microdochium trichocladiopsis</name>
    <dbReference type="NCBI Taxonomy" id="1682393"/>
    <lineage>
        <taxon>Eukaryota</taxon>
        <taxon>Fungi</taxon>
        <taxon>Dikarya</taxon>
        <taxon>Ascomycota</taxon>
        <taxon>Pezizomycotina</taxon>
        <taxon>Sordariomycetes</taxon>
        <taxon>Xylariomycetidae</taxon>
        <taxon>Xylariales</taxon>
        <taxon>Microdochiaceae</taxon>
        <taxon>Microdochium</taxon>
    </lineage>
</organism>
<feature type="domain" description="Phospholipase/carboxylesterase/thioesterase" evidence="3">
    <location>
        <begin position="1"/>
        <end position="91"/>
    </location>
</feature>
<keyword evidence="4" id="KW-0378">Hydrolase</keyword>
<evidence type="ECO:0000313" key="5">
    <source>
        <dbReference type="Proteomes" id="UP000756346"/>
    </source>
</evidence>
<gene>
    <name evidence="4" type="ORF">B0I36DRAFT_331449</name>
</gene>
<comment type="caution">
    <text evidence="4">The sequence shown here is derived from an EMBL/GenBank/DDBJ whole genome shotgun (WGS) entry which is preliminary data.</text>
</comment>
<protein>
    <submittedName>
        <fullName evidence="4">Alpha/Beta hydrolase protein</fullName>
    </submittedName>
</protein>
<dbReference type="GO" id="GO:0005737">
    <property type="term" value="C:cytoplasm"/>
    <property type="evidence" value="ECO:0007669"/>
    <property type="project" value="TreeGrafter"/>
</dbReference>
<dbReference type="Proteomes" id="UP000756346">
    <property type="component" value="Unassembled WGS sequence"/>
</dbReference>
<dbReference type="GO" id="GO:0008474">
    <property type="term" value="F:palmitoyl-(protein) hydrolase activity"/>
    <property type="evidence" value="ECO:0007669"/>
    <property type="project" value="TreeGrafter"/>
</dbReference>
<accession>A0A9P9BL07</accession>
<comment type="similarity">
    <text evidence="1">Belongs to the AB hydrolase superfamily. AB hydrolase 2 family.</text>
</comment>
<dbReference type="PANTHER" id="PTHR10655:SF63">
    <property type="entry name" value="PHOSPHOLIPASE_CARBOXYLESTERASE_THIOESTERASE DOMAIN-CONTAINING PROTEIN"/>
    <property type="match status" value="1"/>
</dbReference>
<reference evidence="4" key="1">
    <citation type="journal article" date="2021" name="Nat. Commun.">
        <title>Genetic determinants of endophytism in the Arabidopsis root mycobiome.</title>
        <authorList>
            <person name="Mesny F."/>
            <person name="Miyauchi S."/>
            <person name="Thiergart T."/>
            <person name="Pickel B."/>
            <person name="Atanasova L."/>
            <person name="Karlsson M."/>
            <person name="Huettel B."/>
            <person name="Barry K.W."/>
            <person name="Haridas S."/>
            <person name="Chen C."/>
            <person name="Bauer D."/>
            <person name="Andreopoulos W."/>
            <person name="Pangilinan J."/>
            <person name="LaButti K."/>
            <person name="Riley R."/>
            <person name="Lipzen A."/>
            <person name="Clum A."/>
            <person name="Drula E."/>
            <person name="Henrissat B."/>
            <person name="Kohler A."/>
            <person name="Grigoriev I.V."/>
            <person name="Martin F.M."/>
            <person name="Hacquard S."/>
        </authorList>
    </citation>
    <scope>NUCLEOTIDE SEQUENCE</scope>
    <source>
        <strain evidence="4">MPI-CAGE-CH-0230</strain>
    </source>
</reference>
<dbReference type="AlphaFoldDB" id="A0A9P9BL07"/>
<evidence type="ECO:0000256" key="2">
    <source>
        <dbReference type="SAM" id="MobiDB-lite"/>
    </source>
</evidence>
<dbReference type="InterPro" id="IPR029058">
    <property type="entry name" value="AB_hydrolase_fold"/>
</dbReference>
<feature type="region of interest" description="Disordered" evidence="2">
    <location>
        <begin position="100"/>
        <end position="119"/>
    </location>
</feature>
<evidence type="ECO:0000256" key="1">
    <source>
        <dbReference type="ARBA" id="ARBA00006499"/>
    </source>
</evidence>
<evidence type="ECO:0000259" key="3">
    <source>
        <dbReference type="Pfam" id="PF02230"/>
    </source>
</evidence>
<proteinExistence type="inferred from homology"/>
<dbReference type="Gene3D" id="3.40.50.1820">
    <property type="entry name" value="alpha/beta hydrolase"/>
    <property type="match status" value="1"/>
</dbReference>
<dbReference type="RefSeq" id="XP_046007995.1">
    <property type="nucleotide sequence ID" value="XM_046154980.1"/>
</dbReference>
<dbReference type="InterPro" id="IPR003140">
    <property type="entry name" value="PLipase/COase/thioEstase"/>
</dbReference>
<keyword evidence="5" id="KW-1185">Reference proteome</keyword>
<dbReference type="InterPro" id="IPR050565">
    <property type="entry name" value="LYPA1-2/EST-like"/>
</dbReference>
<dbReference type="GeneID" id="70184526"/>